<dbReference type="PANTHER" id="PTHR43806">
    <property type="entry name" value="PEPTIDASE S8"/>
    <property type="match status" value="1"/>
</dbReference>
<evidence type="ECO:0000313" key="8">
    <source>
        <dbReference type="Proteomes" id="UP000708208"/>
    </source>
</evidence>
<dbReference type="InterPro" id="IPR050131">
    <property type="entry name" value="Peptidase_S8_subtilisin-like"/>
</dbReference>
<dbReference type="PROSITE" id="PS00136">
    <property type="entry name" value="SUBTILASE_ASP"/>
    <property type="match status" value="1"/>
</dbReference>
<keyword evidence="3 4" id="KW-0720">Serine protease</keyword>
<feature type="signal peptide" evidence="5">
    <location>
        <begin position="1"/>
        <end position="26"/>
    </location>
</feature>
<evidence type="ECO:0000256" key="1">
    <source>
        <dbReference type="ARBA" id="ARBA00022670"/>
    </source>
</evidence>
<keyword evidence="1 4" id="KW-0645">Protease</keyword>
<evidence type="ECO:0000256" key="4">
    <source>
        <dbReference type="PROSITE-ProRule" id="PRU01240"/>
    </source>
</evidence>
<accession>A0A8J2P9T1</accession>
<protein>
    <recommendedName>
        <fullName evidence="6">Peptidase S8/S53 domain-containing protein</fullName>
    </recommendedName>
</protein>
<evidence type="ECO:0000256" key="3">
    <source>
        <dbReference type="ARBA" id="ARBA00022825"/>
    </source>
</evidence>
<name>A0A8J2P9T1_9HEXA</name>
<dbReference type="OrthoDB" id="206201at2759"/>
<gene>
    <name evidence="7" type="ORF">AFUS01_LOCUS30614</name>
</gene>
<dbReference type="AlphaFoldDB" id="A0A8J2P9T1"/>
<dbReference type="InterPro" id="IPR023827">
    <property type="entry name" value="Peptidase_S8_Asp-AS"/>
</dbReference>
<keyword evidence="8" id="KW-1185">Reference proteome</keyword>
<dbReference type="Proteomes" id="UP000708208">
    <property type="component" value="Unassembled WGS sequence"/>
</dbReference>
<proteinExistence type="inferred from homology"/>
<sequence length="487" mass="52718">MPTLQYSSVLFKCLLVLHILTIAVRSEVISAKLKESLEKKSVANITITFKTRPSEALNRVASKIKTITNRGTILEILSDELERDALKSQKTTLGLLQSGKTTPKFLSLWLTNQISVQGASIDLVNKIASLDEVSRVEECRTFVLYTEKDSVKFEEYEGRAELPIALIPPGYGVSRTQADEVWKLGYDGSGIVVGIIDSGVRLTHDVLRETYVGTDNYGWFDPDQLSKYPYDIMIYEGHGTACIGPAVASNGIGIAPAAKWMACKVVDADKVWHQDWIIACLQFMLCPTDHQGNNKNCSKAPHVINNSWYYPAGEDDAVLREITPVLVASQINFVFCAGNQGPGCGTVAPPGSYKEFIAVGGADFKDILTPSSGWGPGEGGMIKPDVIAAGKYVPIAHVSSDYAYSTESGTSLASPQVAGVIALMLQKNPTLTPPEINKILRNTAINNVTLNNQDECGGVPVDKIPNHQIGYGYVNALNAVNAVTALH</sequence>
<dbReference type="Pfam" id="PF00082">
    <property type="entry name" value="Peptidase_S8"/>
    <property type="match status" value="1"/>
</dbReference>
<reference evidence="7" key="1">
    <citation type="submission" date="2021-06" db="EMBL/GenBank/DDBJ databases">
        <authorList>
            <person name="Hodson N. C."/>
            <person name="Mongue J. A."/>
            <person name="Jaron S. K."/>
        </authorList>
    </citation>
    <scope>NUCLEOTIDE SEQUENCE</scope>
</reference>
<evidence type="ECO:0000259" key="6">
    <source>
        <dbReference type="Pfam" id="PF00082"/>
    </source>
</evidence>
<comment type="similarity">
    <text evidence="4">Belongs to the peptidase S8 family.</text>
</comment>
<dbReference type="PROSITE" id="PS00138">
    <property type="entry name" value="SUBTILASE_SER"/>
    <property type="match status" value="1"/>
</dbReference>
<comment type="caution">
    <text evidence="7">The sequence shown here is derived from an EMBL/GenBank/DDBJ whole genome shotgun (WGS) entry which is preliminary data.</text>
</comment>
<organism evidence="7 8">
    <name type="scientific">Allacma fusca</name>
    <dbReference type="NCBI Taxonomy" id="39272"/>
    <lineage>
        <taxon>Eukaryota</taxon>
        <taxon>Metazoa</taxon>
        <taxon>Ecdysozoa</taxon>
        <taxon>Arthropoda</taxon>
        <taxon>Hexapoda</taxon>
        <taxon>Collembola</taxon>
        <taxon>Symphypleona</taxon>
        <taxon>Sminthuridae</taxon>
        <taxon>Allacma</taxon>
    </lineage>
</organism>
<dbReference type="PANTHER" id="PTHR43806:SF67">
    <property type="entry name" value="EGF-LIKE DOMAIN-CONTAINING PROTEIN"/>
    <property type="match status" value="1"/>
</dbReference>
<dbReference type="InterPro" id="IPR023828">
    <property type="entry name" value="Peptidase_S8_Ser-AS"/>
</dbReference>
<dbReference type="GO" id="GO:0004252">
    <property type="term" value="F:serine-type endopeptidase activity"/>
    <property type="evidence" value="ECO:0007669"/>
    <property type="project" value="UniProtKB-UniRule"/>
</dbReference>
<dbReference type="InterPro" id="IPR000209">
    <property type="entry name" value="Peptidase_S8/S53_dom"/>
</dbReference>
<evidence type="ECO:0000256" key="5">
    <source>
        <dbReference type="SAM" id="SignalP"/>
    </source>
</evidence>
<dbReference type="EMBL" id="CAJVCH010472787">
    <property type="protein sequence ID" value="CAG7820211.1"/>
    <property type="molecule type" value="Genomic_DNA"/>
</dbReference>
<dbReference type="PROSITE" id="PS51892">
    <property type="entry name" value="SUBTILASE"/>
    <property type="match status" value="1"/>
</dbReference>
<feature type="active site" description="Charge relay system" evidence="4">
    <location>
        <position position="238"/>
    </location>
</feature>
<dbReference type="GO" id="GO:0006508">
    <property type="term" value="P:proteolysis"/>
    <property type="evidence" value="ECO:0007669"/>
    <property type="project" value="UniProtKB-KW"/>
</dbReference>
<evidence type="ECO:0000256" key="2">
    <source>
        <dbReference type="ARBA" id="ARBA00022801"/>
    </source>
</evidence>
<evidence type="ECO:0000313" key="7">
    <source>
        <dbReference type="EMBL" id="CAG7820211.1"/>
    </source>
</evidence>
<feature type="active site" description="Charge relay system" evidence="4">
    <location>
        <position position="411"/>
    </location>
</feature>
<keyword evidence="2 4" id="KW-0378">Hydrolase</keyword>
<feature type="domain" description="Peptidase S8/S53" evidence="6">
    <location>
        <begin position="188"/>
        <end position="472"/>
    </location>
</feature>
<keyword evidence="5" id="KW-0732">Signal</keyword>
<feature type="chain" id="PRO_5035156076" description="Peptidase S8/S53 domain-containing protein" evidence="5">
    <location>
        <begin position="27"/>
        <end position="487"/>
    </location>
</feature>
<feature type="active site" description="Charge relay system" evidence="4">
    <location>
        <position position="197"/>
    </location>
</feature>